<keyword evidence="2" id="KW-1015">Disulfide bond</keyword>
<dbReference type="InterPro" id="IPR039942">
    <property type="entry name" value="SBSPO"/>
</dbReference>
<reference evidence="5" key="1">
    <citation type="submission" date="2021-04" db="EMBL/GenBank/DDBJ databases">
        <authorList>
            <consortium name="Molecular Ecology Group"/>
        </authorList>
    </citation>
    <scope>NUCLEOTIDE SEQUENCE</scope>
</reference>
<evidence type="ECO:0000313" key="6">
    <source>
        <dbReference type="Proteomes" id="UP000678393"/>
    </source>
</evidence>
<feature type="domain" description="Spondin-like TSP1" evidence="4">
    <location>
        <begin position="12"/>
        <end position="60"/>
    </location>
</feature>
<name>A0A8S3Z3Q0_9EUPU</name>
<keyword evidence="6" id="KW-1185">Reference proteome</keyword>
<evidence type="ECO:0000313" key="5">
    <source>
        <dbReference type="EMBL" id="CAG5122625.1"/>
    </source>
</evidence>
<accession>A0A8S3Z3Q0</accession>
<keyword evidence="3" id="KW-0325">Glycoprotein</keyword>
<dbReference type="PROSITE" id="PS50092">
    <property type="entry name" value="TSP1"/>
    <property type="match status" value="1"/>
</dbReference>
<evidence type="ECO:0000256" key="2">
    <source>
        <dbReference type="ARBA" id="ARBA00023157"/>
    </source>
</evidence>
<protein>
    <recommendedName>
        <fullName evidence="4">Spondin-like TSP1 domain-containing protein</fullName>
    </recommendedName>
</protein>
<keyword evidence="1" id="KW-0732">Signal</keyword>
<dbReference type="PANTHER" id="PTHR20920:SF5">
    <property type="entry name" value="SMB DOMAIN-CONTAINING PROTEIN"/>
    <property type="match status" value="1"/>
</dbReference>
<evidence type="ECO:0000259" key="4">
    <source>
        <dbReference type="Pfam" id="PF19028"/>
    </source>
</evidence>
<dbReference type="Proteomes" id="UP000678393">
    <property type="component" value="Unassembled WGS sequence"/>
</dbReference>
<gene>
    <name evidence="5" type="ORF">CUNI_LOCUS8183</name>
</gene>
<comment type="caution">
    <text evidence="5">The sequence shown here is derived from an EMBL/GenBank/DDBJ whole genome shotgun (WGS) entry which is preliminary data.</text>
</comment>
<dbReference type="SUPFAM" id="SSF82895">
    <property type="entry name" value="TSP-1 type 1 repeat"/>
    <property type="match status" value="1"/>
</dbReference>
<dbReference type="InterPro" id="IPR044004">
    <property type="entry name" value="TSP1_spondin_dom"/>
</dbReference>
<dbReference type="Gene3D" id="2.20.100.10">
    <property type="entry name" value="Thrombospondin type-1 (TSP1) repeat"/>
    <property type="match status" value="1"/>
</dbReference>
<dbReference type="InterPro" id="IPR036383">
    <property type="entry name" value="TSP1_rpt_sf"/>
</dbReference>
<dbReference type="Pfam" id="PF19028">
    <property type="entry name" value="TSP1_spondin"/>
    <property type="match status" value="1"/>
</dbReference>
<dbReference type="InterPro" id="IPR000884">
    <property type="entry name" value="TSP1_rpt"/>
</dbReference>
<dbReference type="AlphaFoldDB" id="A0A8S3Z3Q0"/>
<evidence type="ECO:0000256" key="1">
    <source>
        <dbReference type="ARBA" id="ARBA00022729"/>
    </source>
</evidence>
<evidence type="ECO:0000256" key="3">
    <source>
        <dbReference type="ARBA" id="ARBA00023180"/>
    </source>
</evidence>
<dbReference type="SMART" id="SM00209">
    <property type="entry name" value="TSP1"/>
    <property type="match status" value="1"/>
</dbReference>
<sequence>MDYHHTCKSTDCQVGEWEEWTPCDNLCGYGTRKRQRDVTQYPDNGGNHCPELKQRRACVGYQAEICRKNLIDERLQETRETARLLPIEFGRYRTMKKYDPWKGLLKNLYDKYFNEIFSRPSYSGQFTILSTHPGCEKSSWGSLLAVNTDVGMRCLGHGVYKTATVWKAMDVQHCHGTWQLTRGHSPDVCSDHFTDKDIFIFI</sequence>
<dbReference type="PANTHER" id="PTHR20920">
    <property type="entry name" value="RPE-SPONDIN"/>
    <property type="match status" value="1"/>
</dbReference>
<dbReference type="FunFam" id="2.20.100.10:FF:000134">
    <property type="entry name" value="Uncharacterized protein"/>
    <property type="match status" value="1"/>
</dbReference>
<dbReference type="OrthoDB" id="98591at2759"/>
<dbReference type="EMBL" id="CAJHNH020001335">
    <property type="protein sequence ID" value="CAG5122625.1"/>
    <property type="molecule type" value="Genomic_DNA"/>
</dbReference>
<organism evidence="5 6">
    <name type="scientific">Candidula unifasciata</name>
    <dbReference type="NCBI Taxonomy" id="100452"/>
    <lineage>
        <taxon>Eukaryota</taxon>
        <taxon>Metazoa</taxon>
        <taxon>Spiralia</taxon>
        <taxon>Lophotrochozoa</taxon>
        <taxon>Mollusca</taxon>
        <taxon>Gastropoda</taxon>
        <taxon>Heterobranchia</taxon>
        <taxon>Euthyneura</taxon>
        <taxon>Panpulmonata</taxon>
        <taxon>Eupulmonata</taxon>
        <taxon>Stylommatophora</taxon>
        <taxon>Helicina</taxon>
        <taxon>Helicoidea</taxon>
        <taxon>Geomitridae</taxon>
        <taxon>Candidula</taxon>
    </lineage>
</organism>
<proteinExistence type="predicted"/>